<keyword evidence="3" id="KW-0496">Mitochondrion</keyword>
<evidence type="ECO:0000256" key="2">
    <source>
        <dbReference type="ARBA" id="ARBA00022452"/>
    </source>
</evidence>
<accession>A0AAU9SHF1</accession>
<dbReference type="GO" id="GO:0008320">
    <property type="term" value="F:protein transmembrane transporter activity"/>
    <property type="evidence" value="ECO:0007669"/>
    <property type="project" value="InterPro"/>
</dbReference>
<evidence type="ECO:0000313" key="5">
    <source>
        <dbReference type="Proteomes" id="UP000836841"/>
    </source>
</evidence>
<comment type="subcellular location">
    <subcellularLocation>
        <location evidence="1">Mitochondrion outer membrane</location>
    </subcellularLocation>
</comment>
<keyword evidence="2" id="KW-0472">Membrane</keyword>
<dbReference type="AlphaFoldDB" id="A0AAU9SHF1"/>
<dbReference type="InterPro" id="IPR037930">
    <property type="entry name" value="Tom40"/>
</dbReference>
<sequence>MIVATKRLKAENFEGFDFTKALNQKFSLSYIRYDNDELFLQLMLIGRVVSDGRLKANIIDKLVLKVNAQLTNEQHMPHAMFNFDYMGQEYRAQLQLGNIALIGVTYIHVK</sequence>
<reference evidence="4 5" key="1">
    <citation type="submission" date="2022-03" db="EMBL/GenBank/DDBJ databases">
        <authorList>
            <person name="Nunn A."/>
            <person name="Chopra R."/>
            <person name="Nunn A."/>
            <person name="Contreras Garrido A."/>
        </authorList>
    </citation>
    <scope>NUCLEOTIDE SEQUENCE [LARGE SCALE GENOMIC DNA]</scope>
</reference>
<dbReference type="GO" id="GO:0005741">
    <property type="term" value="C:mitochondrial outer membrane"/>
    <property type="evidence" value="ECO:0007669"/>
    <property type="project" value="UniProtKB-SubCell"/>
</dbReference>
<evidence type="ECO:0000256" key="3">
    <source>
        <dbReference type="ARBA" id="ARBA00022787"/>
    </source>
</evidence>
<organism evidence="4 5">
    <name type="scientific">Thlaspi arvense</name>
    <name type="common">Field penny-cress</name>
    <dbReference type="NCBI Taxonomy" id="13288"/>
    <lineage>
        <taxon>Eukaryota</taxon>
        <taxon>Viridiplantae</taxon>
        <taxon>Streptophyta</taxon>
        <taxon>Embryophyta</taxon>
        <taxon>Tracheophyta</taxon>
        <taxon>Spermatophyta</taxon>
        <taxon>Magnoliopsida</taxon>
        <taxon>eudicotyledons</taxon>
        <taxon>Gunneridae</taxon>
        <taxon>Pentapetalae</taxon>
        <taxon>rosids</taxon>
        <taxon>malvids</taxon>
        <taxon>Brassicales</taxon>
        <taxon>Brassicaceae</taxon>
        <taxon>Thlaspideae</taxon>
        <taxon>Thlaspi</taxon>
    </lineage>
</organism>
<keyword evidence="3" id="KW-1000">Mitochondrion outer membrane</keyword>
<keyword evidence="2" id="KW-0812">Transmembrane</keyword>
<dbReference type="PANTHER" id="PTHR10802">
    <property type="entry name" value="MITOCHONDRIAL IMPORT RECEPTOR SUBUNIT TOM40"/>
    <property type="match status" value="1"/>
</dbReference>
<dbReference type="GO" id="GO:0030150">
    <property type="term" value="P:protein import into mitochondrial matrix"/>
    <property type="evidence" value="ECO:0007669"/>
    <property type="project" value="InterPro"/>
</dbReference>
<keyword evidence="2" id="KW-1134">Transmembrane beta strand</keyword>
<dbReference type="Proteomes" id="UP000836841">
    <property type="component" value="Chromosome 5"/>
</dbReference>
<evidence type="ECO:0000256" key="1">
    <source>
        <dbReference type="ARBA" id="ARBA00004294"/>
    </source>
</evidence>
<name>A0AAU9SHF1_THLAR</name>
<keyword evidence="5" id="KW-1185">Reference proteome</keyword>
<dbReference type="EMBL" id="OU466861">
    <property type="protein sequence ID" value="CAH2066164.1"/>
    <property type="molecule type" value="Genomic_DNA"/>
</dbReference>
<gene>
    <name evidence="4" type="ORF">TAV2_LOCUS16592</name>
</gene>
<proteinExistence type="predicted"/>
<protein>
    <submittedName>
        <fullName evidence="4">Uncharacterized protein</fullName>
    </submittedName>
</protein>
<evidence type="ECO:0000313" key="4">
    <source>
        <dbReference type="EMBL" id="CAH2066164.1"/>
    </source>
</evidence>